<evidence type="ECO:0000256" key="4">
    <source>
        <dbReference type="ARBA" id="ARBA00022833"/>
    </source>
</evidence>
<dbReference type="PROSITE" id="PS50157">
    <property type="entry name" value="ZINC_FINGER_C2H2_2"/>
    <property type="match status" value="3"/>
</dbReference>
<dbReference type="PANTHER" id="PTHR14003">
    <property type="entry name" value="TRANSCRIPTIONAL REPRESSOR PROTEIN YY"/>
    <property type="match status" value="1"/>
</dbReference>
<sequence length="426" mass="47188">MNVFCRFLLQTGRTRCATCGKWFHSRQQLSQHALVHSGVRKYKCRFCDRAFKQPSHLHQHHRIHTGEKPYTCSISGCNRAFPQLSNLNHHLRNHDKPEPPPENTCVFCDRAYASETVLRTHLEKIHGCSPESMSATRSTNYDSAKKGKPMCSINNNVTSQGIPEASSLHSYMLPSIRPTISPSAVNVDKNIASLSSGFESAVIIRTLYPKSVPAPKNFITNTGLYSSILNDIHNGKTLNNTCIDLTNNDYKNVDNSDSVPPLKKARFVVSNESVLPASGINIPNAYVSGIYIQPNAGNSIPTMNPSNINGTELNCSQENGMEFIEDISVMQYNYSLGDDTNDPYEQTDRQNGFATSHVNGTALNGHAIVGHTEVKQYGNTNYPTTELNEWTDGGTDGTLEGNVATAFRCRKRKASQPQRVVYATQE</sequence>
<evidence type="ECO:0000313" key="7">
    <source>
        <dbReference type="EMBL" id="WAR15252.1"/>
    </source>
</evidence>
<keyword evidence="1" id="KW-0479">Metal-binding</keyword>
<protein>
    <submittedName>
        <fullName evidence="7">ZN362-like protein</fullName>
    </submittedName>
</protein>
<keyword evidence="8" id="KW-1185">Reference proteome</keyword>
<evidence type="ECO:0000256" key="5">
    <source>
        <dbReference type="PROSITE-ProRule" id="PRU00042"/>
    </source>
</evidence>
<evidence type="ECO:0000256" key="1">
    <source>
        <dbReference type="ARBA" id="ARBA00022723"/>
    </source>
</evidence>
<keyword evidence="2" id="KW-0677">Repeat</keyword>
<proteinExistence type="predicted"/>
<feature type="domain" description="C2H2-type" evidence="6">
    <location>
        <begin position="42"/>
        <end position="69"/>
    </location>
</feature>
<accession>A0ABY7F2F5</accession>
<dbReference type="Pfam" id="PF00096">
    <property type="entry name" value="zf-C2H2"/>
    <property type="match status" value="2"/>
</dbReference>
<dbReference type="SMART" id="SM00355">
    <property type="entry name" value="ZnF_C2H2"/>
    <property type="match status" value="4"/>
</dbReference>
<evidence type="ECO:0000259" key="6">
    <source>
        <dbReference type="PROSITE" id="PS50157"/>
    </source>
</evidence>
<dbReference type="InterPro" id="IPR036236">
    <property type="entry name" value="Znf_C2H2_sf"/>
</dbReference>
<keyword evidence="3 5" id="KW-0863">Zinc-finger</keyword>
<organism evidence="7 8">
    <name type="scientific">Mya arenaria</name>
    <name type="common">Soft-shell clam</name>
    <dbReference type="NCBI Taxonomy" id="6604"/>
    <lineage>
        <taxon>Eukaryota</taxon>
        <taxon>Metazoa</taxon>
        <taxon>Spiralia</taxon>
        <taxon>Lophotrochozoa</taxon>
        <taxon>Mollusca</taxon>
        <taxon>Bivalvia</taxon>
        <taxon>Autobranchia</taxon>
        <taxon>Heteroconchia</taxon>
        <taxon>Euheterodonta</taxon>
        <taxon>Imparidentia</taxon>
        <taxon>Neoheterodontei</taxon>
        <taxon>Myida</taxon>
        <taxon>Myoidea</taxon>
        <taxon>Myidae</taxon>
        <taxon>Mya</taxon>
    </lineage>
</organism>
<keyword evidence="4" id="KW-0862">Zinc</keyword>
<name>A0ABY7F2F5_MYAAR</name>
<evidence type="ECO:0000256" key="3">
    <source>
        <dbReference type="ARBA" id="ARBA00022771"/>
    </source>
</evidence>
<gene>
    <name evidence="7" type="ORF">MAR_005357</name>
</gene>
<feature type="domain" description="C2H2-type" evidence="6">
    <location>
        <begin position="14"/>
        <end position="41"/>
    </location>
</feature>
<dbReference type="Gene3D" id="3.30.160.60">
    <property type="entry name" value="Classic Zinc Finger"/>
    <property type="match status" value="3"/>
</dbReference>
<dbReference type="Proteomes" id="UP001164746">
    <property type="component" value="Chromosome 9"/>
</dbReference>
<dbReference type="InterPro" id="IPR013087">
    <property type="entry name" value="Znf_C2H2_type"/>
</dbReference>
<reference evidence="7" key="1">
    <citation type="submission" date="2022-11" db="EMBL/GenBank/DDBJ databases">
        <title>Centuries of genome instability and evolution in soft-shell clam transmissible cancer (bioRxiv).</title>
        <authorList>
            <person name="Hart S.F.M."/>
            <person name="Yonemitsu M.A."/>
            <person name="Giersch R.M."/>
            <person name="Beal B.F."/>
            <person name="Arriagada G."/>
            <person name="Davis B.W."/>
            <person name="Ostrander E.A."/>
            <person name="Goff S.P."/>
            <person name="Metzger M.J."/>
        </authorList>
    </citation>
    <scope>NUCLEOTIDE SEQUENCE</scope>
    <source>
        <strain evidence="7">MELC-2E11</strain>
        <tissue evidence="7">Siphon/mantle</tissue>
    </source>
</reference>
<dbReference type="EMBL" id="CP111020">
    <property type="protein sequence ID" value="WAR15252.1"/>
    <property type="molecule type" value="Genomic_DNA"/>
</dbReference>
<dbReference type="PROSITE" id="PS00028">
    <property type="entry name" value="ZINC_FINGER_C2H2_1"/>
    <property type="match status" value="4"/>
</dbReference>
<dbReference type="PANTHER" id="PTHR14003:SF19">
    <property type="entry name" value="YY2 TRANSCRIPTION FACTOR"/>
    <property type="match status" value="1"/>
</dbReference>
<dbReference type="SUPFAM" id="SSF57667">
    <property type="entry name" value="beta-beta-alpha zinc fingers"/>
    <property type="match status" value="2"/>
</dbReference>
<evidence type="ECO:0000256" key="2">
    <source>
        <dbReference type="ARBA" id="ARBA00022737"/>
    </source>
</evidence>
<evidence type="ECO:0000313" key="8">
    <source>
        <dbReference type="Proteomes" id="UP001164746"/>
    </source>
</evidence>
<feature type="domain" description="C2H2-type" evidence="6">
    <location>
        <begin position="70"/>
        <end position="99"/>
    </location>
</feature>